<dbReference type="Pfam" id="PF00528">
    <property type="entry name" value="BPD_transp_1"/>
    <property type="match status" value="1"/>
</dbReference>
<evidence type="ECO:0000256" key="5">
    <source>
        <dbReference type="ARBA" id="ARBA00022989"/>
    </source>
</evidence>
<evidence type="ECO:0000256" key="1">
    <source>
        <dbReference type="ARBA" id="ARBA00004651"/>
    </source>
</evidence>
<dbReference type="OrthoDB" id="9766870at2"/>
<dbReference type="InterPro" id="IPR035906">
    <property type="entry name" value="MetI-like_sf"/>
</dbReference>
<evidence type="ECO:0000256" key="6">
    <source>
        <dbReference type="ARBA" id="ARBA00023136"/>
    </source>
</evidence>
<dbReference type="InterPro" id="IPR000515">
    <property type="entry name" value="MetI-like"/>
</dbReference>
<accession>A0A073J0I6</accession>
<evidence type="ECO:0000256" key="2">
    <source>
        <dbReference type="ARBA" id="ARBA00022448"/>
    </source>
</evidence>
<evidence type="ECO:0000313" key="10">
    <source>
        <dbReference type="Proteomes" id="UP000027746"/>
    </source>
</evidence>
<keyword evidence="6 7" id="KW-0472">Membrane</keyword>
<evidence type="ECO:0000313" key="9">
    <source>
        <dbReference type="EMBL" id="KEJ95216.1"/>
    </source>
</evidence>
<organism evidence="9 10">
    <name type="scientific">Pseudosulfitobacter pseudonitzschiae</name>
    <dbReference type="NCBI Taxonomy" id="1402135"/>
    <lineage>
        <taxon>Bacteria</taxon>
        <taxon>Pseudomonadati</taxon>
        <taxon>Pseudomonadota</taxon>
        <taxon>Alphaproteobacteria</taxon>
        <taxon>Rhodobacterales</taxon>
        <taxon>Roseobacteraceae</taxon>
        <taxon>Pseudosulfitobacter</taxon>
    </lineage>
</organism>
<dbReference type="Gene3D" id="1.10.3720.10">
    <property type="entry name" value="MetI-like"/>
    <property type="match status" value="1"/>
</dbReference>
<dbReference type="InterPro" id="IPR025966">
    <property type="entry name" value="OppC_N"/>
</dbReference>
<name>A0A073J0I6_9RHOB</name>
<feature type="transmembrane region" description="Helical" evidence="7">
    <location>
        <begin position="261"/>
        <end position="287"/>
    </location>
</feature>
<feature type="transmembrane region" description="Helical" evidence="7">
    <location>
        <begin position="34"/>
        <end position="56"/>
    </location>
</feature>
<dbReference type="GO" id="GO:0055085">
    <property type="term" value="P:transmembrane transport"/>
    <property type="evidence" value="ECO:0007669"/>
    <property type="project" value="InterPro"/>
</dbReference>
<comment type="caution">
    <text evidence="9">The sequence shown here is derived from an EMBL/GenBank/DDBJ whole genome shotgun (WGS) entry which is preliminary data.</text>
</comment>
<gene>
    <name evidence="9" type="ORF">SUH3_22080</name>
</gene>
<feature type="transmembrane region" description="Helical" evidence="7">
    <location>
        <begin position="97"/>
        <end position="122"/>
    </location>
</feature>
<comment type="similarity">
    <text evidence="7">Belongs to the binding-protein-dependent transport system permease family.</text>
</comment>
<evidence type="ECO:0000256" key="7">
    <source>
        <dbReference type="RuleBase" id="RU363032"/>
    </source>
</evidence>
<keyword evidence="3" id="KW-1003">Cell membrane</keyword>
<dbReference type="PROSITE" id="PS50928">
    <property type="entry name" value="ABC_TM1"/>
    <property type="match status" value="1"/>
</dbReference>
<dbReference type="CDD" id="cd06261">
    <property type="entry name" value="TM_PBP2"/>
    <property type="match status" value="1"/>
</dbReference>
<evidence type="ECO:0000259" key="8">
    <source>
        <dbReference type="PROSITE" id="PS50928"/>
    </source>
</evidence>
<dbReference type="InterPro" id="IPR050366">
    <property type="entry name" value="BP-dependent_transpt_permease"/>
</dbReference>
<dbReference type="GO" id="GO:0005886">
    <property type="term" value="C:plasma membrane"/>
    <property type="evidence" value="ECO:0007669"/>
    <property type="project" value="UniProtKB-SubCell"/>
</dbReference>
<evidence type="ECO:0000256" key="3">
    <source>
        <dbReference type="ARBA" id="ARBA00022475"/>
    </source>
</evidence>
<keyword evidence="10" id="KW-1185">Reference proteome</keyword>
<sequence>MTVQITKGVADVPIAATPSPAGKSRRSVFIRRPFFTASLLIAAAYVLAAIFAPYVAPFDPVKQDFNVMMKAPSVVHWLGTDSYGQDILSRVIFGARYALIIGIFSVMIGAVGGLIIGLAAGLSGGWAEWGLMRLIDAILALPSLILAVAFIAILGQGVDKVVIAVGLSMIGPFARTVRSDVMQVRVQLFIEAAQLMSISYLRVVLRHVLPNVIFPLAVQVTIRVSEAILVSSSLSFLGIGVTPPTPDWGLMIAEGRDFVSFAPWMSAMPGFALALLLIALSIVGDGVREEFDPKLRRDS</sequence>
<comment type="subcellular location">
    <subcellularLocation>
        <location evidence="1 7">Cell membrane</location>
        <topology evidence="1 7">Multi-pass membrane protein</topology>
    </subcellularLocation>
</comment>
<protein>
    <submittedName>
        <fullName evidence="9">Peptide ABC transporter permease</fullName>
    </submittedName>
</protein>
<dbReference type="PANTHER" id="PTHR43386:SF25">
    <property type="entry name" value="PEPTIDE ABC TRANSPORTER PERMEASE PROTEIN"/>
    <property type="match status" value="1"/>
</dbReference>
<keyword evidence="2 7" id="KW-0813">Transport</keyword>
<keyword evidence="4 7" id="KW-0812">Transmembrane</keyword>
<proteinExistence type="inferred from homology"/>
<feature type="transmembrane region" description="Helical" evidence="7">
    <location>
        <begin position="134"/>
        <end position="155"/>
    </location>
</feature>
<dbReference type="RefSeq" id="WP_037927266.1">
    <property type="nucleotide sequence ID" value="NZ_CP054606.1"/>
</dbReference>
<dbReference type="AlphaFoldDB" id="A0A073J0I6"/>
<dbReference type="Pfam" id="PF12911">
    <property type="entry name" value="OppC_N"/>
    <property type="match status" value="1"/>
</dbReference>
<feature type="domain" description="ABC transmembrane type-1" evidence="8">
    <location>
        <begin position="95"/>
        <end position="284"/>
    </location>
</feature>
<dbReference type="GeneID" id="68872633"/>
<dbReference type="Proteomes" id="UP000027746">
    <property type="component" value="Unassembled WGS sequence"/>
</dbReference>
<dbReference type="PANTHER" id="PTHR43386">
    <property type="entry name" value="OLIGOPEPTIDE TRANSPORT SYSTEM PERMEASE PROTEIN APPC"/>
    <property type="match status" value="1"/>
</dbReference>
<keyword evidence="5 7" id="KW-1133">Transmembrane helix</keyword>
<reference evidence="9 10" key="1">
    <citation type="submission" date="2014-01" db="EMBL/GenBank/DDBJ databases">
        <title>Sulfitobacter sp. H3 (MCCC 1A00686) Genome Sequencing.</title>
        <authorList>
            <person name="Lai Q."/>
            <person name="Hong Z."/>
        </authorList>
    </citation>
    <scope>NUCLEOTIDE SEQUENCE [LARGE SCALE GENOMIC DNA]</scope>
    <source>
        <strain evidence="9 10">H3</strain>
    </source>
</reference>
<evidence type="ECO:0000256" key="4">
    <source>
        <dbReference type="ARBA" id="ARBA00022692"/>
    </source>
</evidence>
<dbReference type="EMBL" id="JAMD01000007">
    <property type="protein sequence ID" value="KEJ95216.1"/>
    <property type="molecule type" value="Genomic_DNA"/>
</dbReference>
<dbReference type="SUPFAM" id="SSF161098">
    <property type="entry name" value="MetI-like"/>
    <property type="match status" value="1"/>
</dbReference>